<dbReference type="PANTHER" id="PTHR47738:SF2">
    <property type="entry name" value="PTS SYSTEM FRUCTOSE-LIKE EIIA COMPONENT"/>
    <property type="match status" value="1"/>
</dbReference>
<evidence type="ECO:0000256" key="4">
    <source>
        <dbReference type="ARBA" id="ARBA00022679"/>
    </source>
</evidence>
<evidence type="ECO:0000313" key="8">
    <source>
        <dbReference type="Proteomes" id="UP001597252"/>
    </source>
</evidence>
<keyword evidence="2" id="KW-0597">Phosphoprotein</keyword>
<dbReference type="SUPFAM" id="SSF55804">
    <property type="entry name" value="Phoshotransferase/anion transport protein"/>
    <property type="match status" value="1"/>
</dbReference>
<dbReference type="Gene3D" id="3.40.930.10">
    <property type="entry name" value="Mannitol-specific EII, Chain A"/>
    <property type="match status" value="1"/>
</dbReference>
<evidence type="ECO:0000259" key="6">
    <source>
        <dbReference type="PROSITE" id="PS51094"/>
    </source>
</evidence>
<dbReference type="InterPro" id="IPR016152">
    <property type="entry name" value="PTrfase/Anion_transptr"/>
</dbReference>
<feature type="domain" description="PTS EIIA type-2" evidence="6">
    <location>
        <begin position="8"/>
        <end position="154"/>
    </location>
</feature>
<evidence type="ECO:0000256" key="3">
    <source>
        <dbReference type="ARBA" id="ARBA00022597"/>
    </source>
</evidence>
<proteinExistence type="predicted"/>
<sequence>MVESTVESLFDPEIIDLDIDVNTKDEAIKYLAKRLEKAGYVNNLDAYVKDIYFRESEGITGMGDNVAIPHGKSSAVVRTGLAIGHTRHMIPWESYDGKPVNVIFLFAVADNNAGSQVHLRLLADVAGRLGNDEVLEAVKTAKTPEELHQALFQQ</sequence>
<evidence type="ECO:0000256" key="2">
    <source>
        <dbReference type="ARBA" id="ARBA00022553"/>
    </source>
</evidence>
<dbReference type="PROSITE" id="PS00372">
    <property type="entry name" value="PTS_EIIA_TYPE_2_HIS"/>
    <property type="match status" value="1"/>
</dbReference>
<evidence type="ECO:0000256" key="1">
    <source>
        <dbReference type="ARBA" id="ARBA00022448"/>
    </source>
</evidence>
<keyword evidence="8" id="KW-1185">Reference proteome</keyword>
<dbReference type="NCBIfam" id="TIGR00848">
    <property type="entry name" value="fruA"/>
    <property type="match status" value="1"/>
</dbReference>
<dbReference type="EMBL" id="JBHTON010000010">
    <property type="protein sequence ID" value="MFD1484502.1"/>
    <property type="molecule type" value="Genomic_DNA"/>
</dbReference>
<keyword evidence="4" id="KW-0808">Transferase</keyword>
<keyword evidence="5" id="KW-0598">Phosphotransferase system</keyword>
<accession>A0ABW4E3L2</accession>
<comment type="caution">
    <text evidence="7">The sequence shown here is derived from an EMBL/GenBank/DDBJ whole genome shotgun (WGS) entry which is preliminary data.</text>
</comment>
<dbReference type="RefSeq" id="WP_125754011.1">
    <property type="nucleotide sequence ID" value="NZ_JBHTON010000010.1"/>
</dbReference>
<keyword evidence="1" id="KW-0813">Transport</keyword>
<gene>
    <name evidence="7" type="ORF">ACFQ5J_04550</name>
</gene>
<dbReference type="PANTHER" id="PTHR47738">
    <property type="entry name" value="PTS SYSTEM FRUCTOSE-LIKE EIIA COMPONENT-RELATED"/>
    <property type="match status" value="1"/>
</dbReference>
<dbReference type="InterPro" id="IPR004715">
    <property type="entry name" value="PTS_IIA_fruc"/>
</dbReference>
<reference evidence="8" key="1">
    <citation type="journal article" date="2019" name="Int. J. Syst. Evol. Microbiol.">
        <title>The Global Catalogue of Microorganisms (GCM) 10K type strain sequencing project: providing services to taxonomists for standard genome sequencing and annotation.</title>
        <authorList>
            <consortium name="The Broad Institute Genomics Platform"/>
            <consortium name="The Broad Institute Genome Sequencing Center for Infectious Disease"/>
            <person name="Wu L."/>
            <person name="Ma J."/>
        </authorList>
    </citation>
    <scope>NUCLEOTIDE SEQUENCE [LARGE SCALE GENOMIC DNA]</scope>
    <source>
        <strain evidence="8">CCM 8903</strain>
    </source>
</reference>
<dbReference type="PROSITE" id="PS51094">
    <property type="entry name" value="PTS_EIIA_TYPE_2"/>
    <property type="match status" value="1"/>
</dbReference>
<evidence type="ECO:0000313" key="7">
    <source>
        <dbReference type="EMBL" id="MFD1484502.1"/>
    </source>
</evidence>
<evidence type="ECO:0000256" key="5">
    <source>
        <dbReference type="ARBA" id="ARBA00022683"/>
    </source>
</evidence>
<dbReference type="InterPro" id="IPR051541">
    <property type="entry name" value="PTS_SugarTrans_NitroReg"/>
</dbReference>
<dbReference type="CDD" id="cd00211">
    <property type="entry name" value="PTS_IIA_fru"/>
    <property type="match status" value="1"/>
</dbReference>
<keyword evidence="3 7" id="KW-0762">Sugar transport</keyword>
<organism evidence="7 8">
    <name type="scientific">Lacticaseibacillus baoqingensis</name>
    <dbReference type="NCBI Taxonomy" id="2486013"/>
    <lineage>
        <taxon>Bacteria</taxon>
        <taxon>Bacillati</taxon>
        <taxon>Bacillota</taxon>
        <taxon>Bacilli</taxon>
        <taxon>Lactobacillales</taxon>
        <taxon>Lactobacillaceae</taxon>
        <taxon>Lacticaseibacillus</taxon>
    </lineage>
</organism>
<dbReference type="InterPro" id="IPR002178">
    <property type="entry name" value="PTS_EIIA_type-2_dom"/>
</dbReference>
<dbReference type="Proteomes" id="UP001597252">
    <property type="component" value="Unassembled WGS sequence"/>
</dbReference>
<dbReference type="Pfam" id="PF00359">
    <property type="entry name" value="PTS_EIIA_2"/>
    <property type="match status" value="1"/>
</dbReference>
<protein>
    <submittedName>
        <fullName evidence="7">PTS sugar transporter subunit IIA</fullName>
    </submittedName>
</protein>
<name>A0ABW4E3L2_9LACO</name>